<sequence length="167" mass="19403">MKADITLGDLVAVDGYPDRIFYVDARRKVEEEDDTGVSNYVEFDLTDAINGEWLVADSSDLRLVCRKQYAERFLDDFDYENYPEPEGTAFHFAELPNEDLVTKIREGIEKAWGGMTKKQSKEKTKKIDELLDEYNDYKRLEAMYGDAEYKAKQDEAMAKLKREVERG</sequence>
<proteinExistence type="predicted"/>
<dbReference type="Proteomes" id="UP000288675">
    <property type="component" value="Chromosome"/>
</dbReference>
<dbReference type="AlphaFoldDB" id="A0AAJ4D4Q3"/>
<name>A0AAJ4D4Q3_9BACI</name>
<dbReference type="RefSeq" id="WP_128748352.1">
    <property type="nucleotide sequence ID" value="NZ_CP035232.1"/>
</dbReference>
<dbReference type="GeneID" id="82855202"/>
<evidence type="ECO:0000313" key="2">
    <source>
        <dbReference type="Proteomes" id="UP000288675"/>
    </source>
</evidence>
<reference evidence="1 2" key="1">
    <citation type="submission" date="2019-01" db="EMBL/GenBank/DDBJ databases">
        <title>Genome sequence of Bacillus glycinifermentans SRCM103574.</title>
        <authorList>
            <person name="Kong H.-J."/>
            <person name="Jeong S.-Y."/>
            <person name="Jeong D.-Y."/>
        </authorList>
    </citation>
    <scope>NUCLEOTIDE SEQUENCE [LARGE SCALE GENOMIC DNA]</scope>
    <source>
        <strain evidence="1 2">SRCM103574</strain>
    </source>
</reference>
<accession>A0AAJ4D4Q3</accession>
<evidence type="ECO:0000313" key="1">
    <source>
        <dbReference type="EMBL" id="QAT67151.1"/>
    </source>
</evidence>
<dbReference type="EMBL" id="CP035232">
    <property type="protein sequence ID" value="QAT67151.1"/>
    <property type="molecule type" value="Genomic_DNA"/>
</dbReference>
<protein>
    <submittedName>
        <fullName evidence="1">Uncharacterized protein</fullName>
    </submittedName>
</protein>
<gene>
    <name evidence="1" type="ORF">EQZ20_21225</name>
</gene>
<organism evidence="1 2">
    <name type="scientific">Bacillus glycinifermentans</name>
    <dbReference type="NCBI Taxonomy" id="1664069"/>
    <lineage>
        <taxon>Bacteria</taxon>
        <taxon>Bacillati</taxon>
        <taxon>Bacillota</taxon>
        <taxon>Bacilli</taxon>
        <taxon>Bacillales</taxon>
        <taxon>Bacillaceae</taxon>
        <taxon>Bacillus</taxon>
    </lineage>
</organism>